<keyword evidence="4" id="KW-1185">Reference proteome</keyword>
<keyword evidence="2" id="KW-0472">Membrane</keyword>
<accession>A0A284RTA5</accession>
<reference evidence="4" key="1">
    <citation type="journal article" date="2017" name="Nat. Ecol. Evol.">
        <title>Genome expansion and lineage-specific genetic innovations in the forest pathogenic fungi Armillaria.</title>
        <authorList>
            <person name="Sipos G."/>
            <person name="Prasanna A.N."/>
            <person name="Walter M.C."/>
            <person name="O'Connor E."/>
            <person name="Balint B."/>
            <person name="Krizsan K."/>
            <person name="Kiss B."/>
            <person name="Hess J."/>
            <person name="Varga T."/>
            <person name="Slot J."/>
            <person name="Riley R."/>
            <person name="Boka B."/>
            <person name="Rigling D."/>
            <person name="Barry K."/>
            <person name="Lee J."/>
            <person name="Mihaltcheva S."/>
            <person name="LaButti K."/>
            <person name="Lipzen A."/>
            <person name="Waldron R."/>
            <person name="Moloney N.M."/>
            <person name="Sperisen C."/>
            <person name="Kredics L."/>
            <person name="Vagvoelgyi C."/>
            <person name="Patrignani A."/>
            <person name="Fitzpatrick D."/>
            <person name="Nagy I."/>
            <person name="Doyle S."/>
            <person name="Anderson J.B."/>
            <person name="Grigoriev I.V."/>
            <person name="Gueldener U."/>
            <person name="Muensterkoetter M."/>
            <person name="Nagy L.G."/>
        </authorList>
    </citation>
    <scope>NUCLEOTIDE SEQUENCE [LARGE SCALE GENOMIC DNA]</scope>
    <source>
        <strain evidence="4">C18/9</strain>
    </source>
</reference>
<dbReference type="STRING" id="47428.A0A284RTA5"/>
<evidence type="ECO:0000256" key="2">
    <source>
        <dbReference type="SAM" id="Phobius"/>
    </source>
</evidence>
<evidence type="ECO:0000313" key="4">
    <source>
        <dbReference type="Proteomes" id="UP000219338"/>
    </source>
</evidence>
<gene>
    <name evidence="3" type="ORF">ARMOST_15403</name>
</gene>
<evidence type="ECO:0000256" key="1">
    <source>
        <dbReference type="SAM" id="MobiDB-lite"/>
    </source>
</evidence>
<feature type="transmembrane region" description="Helical" evidence="2">
    <location>
        <begin position="87"/>
        <end position="105"/>
    </location>
</feature>
<keyword evidence="2" id="KW-1133">Transmembrane helix</keyword>
<dbReference type="AlphaFoldDB" id="A0A284RTA5"/>
<dbReference type="OrthoDB" id="3153758at2759"/>
<name>A0A284RTA5_ARMOS</name>
<dbReference type="Proteomes" id="UP000219338">
    <property type="component" value="Unassembled WGS sequence"/>
</dbReference>
<organism evidence="3 4">
    <name type="scientific">Armillaria ostoyae</name>
    <name type="common">Armillaria root rot fungus</name>
    <dbReference type="NCBI Taxonomy" id="47428"/>
    <lineage>
        <taxon>Eukaryota</taxon>
        <taxon>Fungi</taxon>
        <taxon>Dikarya</taxon>
        <taxon>Basidiomycota</taxon>
        <taxon>Agaricomycotina</taxon>
        <taxon>Agaricomycetes</taxon>
        <taxon>Agaricomycetidae</taxon>
        <taxon>Agaricales</taxon>
        <taxon>Marasmiineae</taxon>
        <taxon>Physalacriaceae</taxon>
        <taxon>Armillaria</taxon>
    </lineage>
</organism>
<sequence length="282" mass="31901">MTHSKSLPPPRNSNTISSSSLAPPPPYSEDIERGVTETSSLYPVTQFQGKLQSESMLAPYQAEQSPNTRSLSAYRYQSRSASSSCKTLRTILVFSIVAIIFTLYLHERMKNQLILDGLTWTELTASNRCLRYGTREYSALLRGVPNDEDGVQWCKGKKITIHGIHFKKPAHCTIDVDKSGTSRVYGHWIVESKEPSCRTVWEDFRDKARLSSFSLGCAAKGSKYRRIEAHMGNHQPPWDNWREMCSTTPADYGGHHFDRPDSCDWSFFGGVTGVWFLKDESC</sequence>
<evidence type="ECO:0000313" key="3">
    <source>
        <dbReference type="EMBL" id="SJL11989.1"/>
    </source>
</evidence>
<proteinExistence type="predicted"/>
<keyword evidence="2" id="KW-0812">Transmembrane</keyword>
<dbReference type="EMBL" id="FUEG01000015">
    <property type="protein sequence ID" value="SJL11989.1"/>
    <property type="molecule type" value="Genomic_DNA"/>
</dbReference>
<feature type="region of interest" description="Disordered" evidence="1">
    <location>
        <begin position="1"/>
        <end position="35"/>
    </location>
</feature>
<protein>
    <submittedName>
        <fullName evidence="3">Uncharacterized protein</fullName>
    </submittedName>
</protein>